<protein>
    <submittedName>
        <fullName evidence="2">Phasin family protein</fullName>
    </submittedName>
</protein>
<proteinExistence type="predicted"/>
<dbReference type="Proteomes" id="UP001213664">
    <property type="component" value="Chromosome"/>
</dbReference>
<organism evidence="2 3">
    <name type="scientific">Candidatus Brevundimonas colombiensis</name>
    <dbReference type="NCBI Taxonomy" id="3121376"/>
    <lineage>
        <taxon>Bacteria</taxon>
        <taxon>Pseudomonadati</taxon>
        <taxon>Pseudomonadota</taxon>
        <taxon>Alphaproteobacteria</taxon>
        <taxon>Caulobacterales</taxon>
        <taxon>Caulobacteraceae</taxon>
        <taxon>Brevundimonas</taxon>
    </lineage>
</organism>
<accession>A0AAJ6BKK3</accession>
<gene>
    <name evidence="2" type="ORF">P0Y50_02780</name>
</gene>
<dbReference type="Pfam" id="PF09361">
    <property type="entry name" value="Phasin_2"/>
    <property type="match status" value="1"/>
</dbReference>
<feature type="domain" description="Phasin" evidence="1">
    <location>
        <begin position="28"/>
        <end position="119"/>
    </location>
</feature>
<reference evidence="2" key="1">
    <citation type="submission" date="2023-03" db="EMBL/GenBank/DDBJ databases">
        <title>Andean soil-derived lignocellulolytic bacterial consortium as a source of novel taxa and putative plastic-active enzymes.</title>
        <authorList>
            <person name="Diaz-Garcia L."/>
            <person name="Chuvochina M."/>
            <person name="Feuerriegel G."/>
            <person name="Bunk B."/>
            <person name="Sproer C."/>
            <person name="Streit W.R."/>
            <person name="Rodriguez L.M."/>
            <person name="Overmann J."/>
            <person name="Jimenez D.J."/>
        </authorList>
    </citation>
    <scope>NUCLEOTIDE SEQUENCE</scope>
    <source>
        <strain evidence="2">MAG 833</strain>
    </source>
</reference>
<sequence length="132" mass="13514">MIAARTGRMAQGLTSAKGQDLKELSLMGSEKAEALTASAGAVAASAGAIGRRLGQAAMDEGALALQAAAAIGGARTPAQAAEAQFRYALGWWNRAANQALTLNDALMRAQADAVAPIHKTATANAKRLRRKT</sequence>
<dbReference type="EMBL" id="CP119326">
    <property type="protein sequence ID" value="WEK40548.1"/>
    <property type="molecule type" value="Genomic_DNA"/>
</dbReference>
<evidence type="ECO:0000313" key="3">
    <source>
        <dbReference type="Proteomes" id="UP001213664"/>
    </source>
</evidence>
<evidence type="ECO:0000313" key="2">
    <source>
        <dbReference type="EMBL" id="WEK40548.1"/>
    </source>
</evidence>
<name>A0AAJ6BKK3_9CAUL</name>
<evidence type="ECO:0000259" key="1">
    <source>
        <dbReference type="Pfam" id="PF09361"/>
    </source>
</evidence>
<dbReference type="InterPro" id="IPR018968">
    <property type="entry name" value="Phasin"/>
</dbReference>
<dbReference type="AlphaFoldDB" id="A0AAJ6BKK3"/>